<feature type="transmembrane region" description="Helical" evidence="1">
    <location>
        <begin position="111"/>
        <end position="131"/>
    </location>
</feature>
<name>A0AAV7GGM9_DENCH</name>
<dbReference type="PANTHER" id="PTHR33374">
    <property type="entry name" value="ARABINOGALACTAN PROTEIN 20"/>
    <property type="match status" value="1"/>
</dbReference>
<dbReference type="InterPro" id="IPR009424">
    <property type="entry name" value="AGP16/20/22/41"/>
</dbReference>
<sequence>MNCIRISILLFLSIFLSGLMQLTHGQSTAAPAPAPAAAPPMSNDSKAIEQGLAYVLMIVALLQRYQKMNCIRISALLFLSIFLSGLMQLTHGQSLAPAPAAAPPMSNDGKAIEQGLAYALMIAALLVTYLIH</sequence>
<reference evidence="3 4" key="1">
    <citation type="journal article" date="2021" name="Hortic Res">
        <title>Chromosome-scale assembly of the Dendrobium chrysotoxum genome enhances the understanding of orchid evolution.</title>
        <authorList>
            <person name="Zhang Y."/>
            <person name="Zhang G.Q."/>
            <person name="Zhang D."/>
            <person name="Liu X.D."/>
            <person name="Xu X.Y."/>
            <person name="Sun W.H."/>
            <person name="Yu X."/>
            <person name="Zhu X."/>
            <person name="Wang Z.W."/>
            <person name="Zhao X."/>
            <person name="Zhong W.Y."/>
            <person name="Chen H."/>
            <person name="Yin W.L."/>
            <person name="Huang T."/>
            <person name="Niu S.C."/>
            <person name="Liu Z.J."/>
        </authorList>
    </citation>
    <scope>NUCLEOTIDE SEQUENCE [LARGE SCALE GENOMIC DNA]</scope>
    <source>
        <strain evidence="3">Lindl</strain>
    </source>
</reference>
<proteinExistence type="predicted"/>
<evidence type="ECO:0000313" key="4">
    <source>
        <dbReference type="Proteomes" id="UP000775213"/>
    </source>
</evidence>
<accession>A0AAV7GGM9</accession>
<protein>
    <submittedName>
        <fullName evidence="3">Uncharacterized protein</fullName>
    </submittedName>
</protein>
<keyword evidence="1" id="KW-0472">Membrane</keyword>
<dbReference type="AlphaFoldDB" id="A0AAV7GGM9"/>
<organism evidence="3 4">
    <name type="scientific">Dendrobium chrysotoxum</name>
    <name type="common">Orchid</name>
    <dbReference type="NCBI Taxonomy" id="161865"/>
    <lineage>
        <taxon>Eukaryota</taxon>
        <taxon>Viridiplantae</taxon>
        <taxon>Streptophyta</taxon>
        <taxon>Embryophyta</taxon>
        <taxon>Tracheophyta</taxon>
        <taxon>Spermatophyta</taxon>
        <taxon>Magnoliopsida</taxon>
        <taxon>Liliopsida</taxon>
        <taxon>Asparagales</taxon>
        <taxon>Orchidaceae</taxon>
        <taxon>Epidendroideae</taxon>
        <taxon>Malaxideae</taxon>
        <taxon>Dendrobiinae</taxon>
        <taxon>Dendrobium</taxon>
    </lineage>
</organism>
<feature type="signal peptide" evidence="2">
    <location>
        <begin position="1"/>
        <end position="25"/>
    </location>
</feature>
<comment type="caution">
    <text evidence="3">The sequence shown here is derived from an EMBL/GenBank/DDBJ whole genome shotgun (WGS) entry which is preliminary data.</text>
</comment>
<keyword evidence="1" id="KW-0812">Transmembrane</keyword>
<keyword evidence="1" id="KW-1133">Transmembrane helix</keyword>
<dbReference type="Pfam" id="PF06376">
    <property type="entry name" value="AGP"/>
    <property type="match status" value="2"/>
</dbReference>
<keyword evidence="4" id="KW-1185">Reference proteome</keyword>
<feature type="transmembrane region" description="Helical" evidence="1">
    <location>
        <begin position="70"/>
        <end position="91"/>
    </location>
</feature>
<evidence type="ECO:0000256" key="2">
    <source>
        <dbReference type="SAM" id="SignalP"/>
    </source>
</evidence>
<evidence type="ECO:0000313" key="3">
    <source>
        <dbReference type="EMBL" id="KAH0454834.1"/>
    </source>
</evidence>
<feature type="chain" id="PRO_5043854628" evidence="2">
    <location>
        <begin position="26"/>
        <end position="132"/>
    </location>
</feature>
<dbReference type="Proteomes" id="UP000775213">
    <property type="component" value="Unassembled WGS sequence"/>
</dbReference>
<feature type="transmembrane region" description="Helical" evidence="1">
    <location>
        <begin position="47"/>
        <end position="63"/>
    </location>
</feature>
<dbReference type="EMBL" id="JAGFBR010000015">
    <property type="protein sequence ID" value="KAH0454834.1"/>
    <property type="molecule type" value="Genomic_DNA"/>
</dbReference>
<keyword evidence="2" id="KW-0732">Signal</keyword>
<evidence type="ECO:0000256" key="1">
    <source>
        <dbReference type="SAM" id="Phobius"/>
    </source>
</evidence>
<gene>
    <name evidence="3" type="ORF">IEQ34_016758</name>
</gene>